<dbReference type="SMART" id="SM01080">
    <property type="entry name" value="CHASE2"/>
    <property type="match status" value="1"/>
</dbReference>
<evidence type="ECO:0000259" key="2">
    <source>
        <dbReference type="PROSITE" id="PS50125"/>
    </source>
</evidence>
<dbReference type="InterPro" id="IPR029787">
    <property type="entry name" value="Nucleotide_cyclase"/>
</dbReference>
<evidence type="ECO:0000313" key="4">
    <source>
        <dbReference type="Proteomes" id="UP000233256"/>
    </source>
</evidence>
<keyword evidence="1" id="KW-0812">Transmembrane</keyword>
<name>A0A2N1PV76_9BACT</name>
<dbReference type="AlphaFoldDB" id="A0A2N1PV76"/>
<dbReference type="PROSITE" id="PS50125">
    <property type="entry name" value="GUANYLATE_CYCLASE_2"/>
    <property type="match status" value="1"/>
</dbReference>
<dbReference type="InterPro" id="IPR050697">
    <property type="entry name" value="Adenylyl/Guanylyl_Cyclase_3/4"/>
</dbReference>
<dbReference type="EMBL" id="PGXC01000001">
    <property type="protein sequence ID" value="PKK92244.1"/>
    <property type="molecule type" value="Genomic_DNA"/>
</dbReference>
<keyword evidence="1" id="KW-0472">Membrane</keyword>
<gene>
    <name evidence="3" type="ORF">CVV64_02190</name>
</gene>
<dbReference type="CDD" id="cd07302">
    <property type="entry name" value="CHD"/>
    <property type="match status" value="1"/>
</dbReference>
<keyword evidence="1" id="KW-1133">Transmembrane helix</keyword>
<evidence type="ECO:0000256" key="1">
    <source>
        <dbReference type="SAM" id="Phobius"/>
    </source>
</evidence>
<feature type="transmembrane region" description="Helical" evidence="1">
    <location>
        <begin position="453"/>
        <end position="473"/>
    </location>
</feature>
<dbReference type="InterPro" id="IPR007890">
    <property type="entry name" value="CHASE2"/>
</dbReference>
<sequence>MKQWTLLQYAVGVIIIMTLLVLQYREKLHDAELKTIDWRASILFDSQLSQKNLNTCMVSISDETLRSVGGWPHPREYTSLVLEYISEAKPRDMMVDLLFLPEEKRSDEDQKSFLQGLRRAASKAPIILASLFEVQQILDPQTWETRSTLTLREADTEVTSGTVNIGDLAGMNKDTAIRRMPLLIMHGDDIEPSLAFGGFLASLGISGNPAAYIECDEKNSIVKILLPSNINPETPATETSAIPSGLKKWTVVRSGKTYLEIPVKFTSFSGGAAASGESRMAVVRLVQRRFGVGAREMEFSDLLAAAMNHRAITLIGNGDINAASKLLEMSMAIAEKRSNSHLTDMVGLNLKKLRQGETDQLTDIEPNSWFTGRHVIIMPTATGLFDFYPSPLDMKKIPGGWVHVALLEQLNDGMAPATLEERSGGNWPLAFTALTTFICLTLVIRGKSAVSKLLMALAATAVILTIIMTGYMNGLILPMVYPMLGCLGIYIASTTLSIAFEQRHGRNLLKVFSRYVSPEVAEEILRNSDRVSLTGAHYDASVMFLDVCGFTTFSEENEPETVFASLNELFGKIVPHIFDNRGILDKYIGDAIMAVFGVPVRDQNHRGQVLKAAVNILETVRIHNQSLEPGKPRLQISMGIASGSLVAGNIGTSSRMEYTVIGDIVNLAARLEAFAGAGECVVSEKTARDQGDICTLQELPPFTVKGKKAPIKAYRIMEKELS</sequence>
<dbReference type="Pfam" id="PF05226">
    <property type="entry name" value="CHASE2"/>
    <property type="match status" value="1"/>
</dbReference>
<organism evidence="3 4">
    <name type="scientific">Candidatus Wallbacteria bacterium HGW-Wallbacteria-1</name>
    <dbReference type="NCBI Taxonomy" id="2013854"/>
    <lineage>
        <taxon>Bacteria</taxon>
        <taxon>Candidatus Walliibacteriota</taxon>
    </lineage>
</organism>
<reference evidence="3 4" key="1">
    <citation type="journal article" date="2017" name="ISME J.">
        <title>Potential for microbial H2 and metal transformations associated with novel bacteria and archaea in deep terrestrial subsurface sediments.</title>
        <authorList>
            <person name="Hernsdorf A.W."/>
            <person name="Amano Y."/>
            <person name="Miyakawa K."/>
            <person name="Ise K."/>
            <person name="Suzuki Y."/>
            <person name="Anantharaman K."/>
            <person name="Probst A."/>
            <person name="Burstein D."/>
            <person name="Thomas B.C."/>
            <person name="Banfield J.F."/>
        </authorList>
    </citation>
    <scope>NUCLEOTIDE SEQUENCE [LARGE SCALE GENOMIC DNA]</scope>
    <source>
        <strain evidence="3">HGW-Wallbacteria-1</strain>
    </source>
</reference>
<evidence type="ECO:0000313" key="3">
    <source>
        <dbReference type="EMBL" id="PKK92244.1"/>
    </source>
</evidence>
<dbReference type="Pfam" id="PF00211">
    <property type="entry name" value="Guanylate_cyc"/>
    <property type="match status" value="1"/>
</dbReference>
<accession>A0A2N1PV76</accession>
<feature type="transmembrane region" description="Helical" evidence="1">
    <location>
        <begin position="479"/>
        <end position="500"/>
    </location>
</feature>
<protein>
    <recommendedName>
        <fullName evidence="2">Guanylate cyclase domain-containing protein</fullName>
    </recommendedName>
</protein>
<dbReference type="Proteomes" id="UP000233256">
    <property type="component" value="Unassembled WGS sequence"/>
</dbReference>
<dbReference type="GO" id="GO:0006171">
    <property type="term" value="P:cAMP biosynthetic process"/>
    <property type="evidence" value="ECO:0007669"/>
    <property type="project" value="TreeGrafter"/>
</dbReference>
<feature type="transmembrane region" description="Helical" evidence="1">
    <location>
        <begin position="6"/>
        <end position="24"/>
    </location>
</feature>
<dbReference type="Gene3D" id="3.30.70.1230">
    <property type="entry name" value="Nucleotide cyclase"/>
    <property type="match status" value="1"/>
</dbReference>
<dbReference type="GO" id="GO:0035556">
    <property type="term" value="P:intracellular signal transduction"/>
    <property type="evidence" value="ECO:0007669"/>
    <property type="project" value="InterPro"/>
</dbReference>
<proteinExistence type="predicted"/>
<dbReference type="GO" id="GO:0004016">
    <property type="term" value="F:adenylate cyclase activity"/>
    <property type="evidence" value="ECO:0007669"/>
    <property type="project" value="UniProtKB-ARBA"/>
</dbReference>
<dbReference type="PANTHER" id="PTHR43081">
    <property type="entry name" value="ADENYLATE CYCLASE, TERMINAL-DIFFERENTIATION SPECIFIC-RELATED"/>
    <property type="match status" value="1"/>
</dbReference>
<feature type="domain" description="Guanylate cyclase" evidence="2">
    <location>
        <begin position="541"/>
        <end position="672"/>
    </location>
</feature>
<comment type="caution">
    <text evidence="3">The sequence shown here is derived from an EMBL/GenBank/DDBJ whole genome shotgun (WGS) entry which is preliminary data.</text>
</comment>
<dbReference type="SUPFAM" id="SSF55073">
    <property type="entry name" value="Nucleotide cyclase"/>
    <property type="match status" value="1"/>
</dbReference>
<dbReference type="InterPro" id="IPR001054">
    <property type="entry name" value="A/G_cyclase"/>
</dbReference>
<dbReference type="PANTHER" id="PTHR43081:SF1">
    <property type="entry name" value="ADENYLATE CYCLASE, TERMINAL-DIFFERENTIATION SPECIFIC"/>
    <property type="match status" value="1"/>
</dbReference>
<dbReference type="SMART" id="SM00044">
    <property type="entry name" value="CYCc"/>
    <property type="match status" value="1"/>
</dbReference>